<dbReference type="GO" id="GO:0035556">
    <property type="term" value="P:intracellular signal transduction"/>
    <property type="evidence" value="ECO:0007669"/>
    <property type="project" value="InterPro"/>
</dbReference>
<dbReference type="EMBL" id="PXOF01000143">
    <property type="protein sequence ID" value="RGP62693.1"/>
    <property type="molecule type" value="Genomic_DNA"/>
</dbReference>
<dbReference type="GO" id="GO:0005737">
    <property type="term" value="C:cytoplasm"/>
    <property type="evidence" value="ECO:0007669"/>
    <property type="project" value="TreeGrafter"/>
</dbReference>
<dbReference type="CDD" id="cd00160">
    <property type="entry name" value="RhoGEF"/>
    <property type="match status" value="1"/>
</dbReference>
<name>A0A395RRK2_FUSSP</name>
<dbReference type="Gene3D" id="1.20.900.10">
    <property type="entry name" value="Dbl homology (DH) domain"/>
    <property type="match status" value="1"/>
</dbReference>
<dbReference type="SMART" id="SM00325">
    <property type="entry name" value="RhoGEF"/>
    <property type="match status" value="1"/>
</dbReference>
<dbReference type="PROSITE" id="PS50010">
    <property type="entry name" value="DH_2"/>
    <property type="match status" value="1"/>
</dbReference>
<dbReference type="SUPFAM" id="SSF48065">
    <property type="entry name" value="DBL homology domain (DH-domain)"/>
    <property type="match status" value="1"/>
</dbReference>
<dbReference type="GO" id="GO:0031991">
    <property type="term" value="P:regulation of actomyosin contractile ring contraction"/>
    <property type="evidence" value="ECO:0007669"/>
    <property type="project" value="TreeGrafter"/>
</dbReference>
<protein>
    <submittedName>
        <fullName evidence="2">Rhogef domain-containing protein</fullName>
    </submittedName>
</protein>
<keyword evidence="3" id="KW-1185">Reference proteome</keyword>
<evidence type="ECO:0000313" key="2">
    <source>
        <dbReference type="EMBL" id="RGP62693.1"/>
    </source>
</evidence>
<dbReference type="Pfam" id="PF00621">
    <property type="entry name" value="RhoGEF"/>
    <property type="match status" value="1"/>
</dbReference>
<dbReference type="Proteomes" id="UP000266152">
    <property type="component" value="Unassembled WGS sequence"/>
</dbReference>
<accession>A0A395RRK2</accession>
<dbReference type="GO" id="GO:0032955">
    <property type="term" value="P:regulation of division septum assembly"/>
    <property type="evidence" value="ECO:0007669"/>
    <property type="project" value="TreeGrafter"/>
</dbReference>
<dbReference type="PROSITE" id="PS00741">
    <property type="entry name" value="DH_1"/>
    <property type="match status" value="1"/>
</dbReference>
<gene>
    <name evidence="2" type="ORF">FSPOR_9080</name>
</gene>
<dbReference type="InterPro" id="IPR035899">
    <property type="entry name" value="DBL_dom_sf"/>
</dbReference>
<dbReference type="InterPro" id="IPR000219">
    <property type="entry name" value="DH_dom"/>
</dbReference>
<dbReference type="InterPro" id="IPR051492">
    <property type="entry name" value="Dynamin-Rho_GEF"/>
</dbReference>
<dbReference type="PANTHER" id="PTHR22834">
    <property type="entry name" value="NUCLEAR FUSION PROTEIN FUS2"/>
    <property type="match status" value="1"/>
</dbReference>
<comment type="caution">
    <text evidence="2">The sequence shown here is derived from an EMBL/GenBank/DDBJ whole genome shotgun (WGS) entry which is preliminary data.</text>
</comment>
<reference evidence="2 3" key="1">
    <citation type="journal article" date="2018" name="PLoS Pathog.">
        <title>Evolution of structural diversity of trichothecenes, a family of toxins produced by plant pathogenic and entomopathogenic fungi.</title>
        <authorList>
            <person name="Proctor R.H."/>
            <person name="McCormick S.P."/>
            <person name="Kim H.S."/>
            <person name="Cardoza R.E."/>
            <person name="Stanley A.M."/>
            <person name="Lindo L."/>
            <person name="Kelly A."/>
            <person name="Brown D.W."/>
            <person name="Lee T."/>
            <person name="Vaughan M.M."/>
            <person name="Alexander N.J."/>
            <person name="Busman M."/>
            <person name="Gutierrez S."/>
        </authorList>
    </citation>
    <scope>NUCLEOTIDE SEQUENCE [LARGE SCALE GENOMIC DNA]</scope>
    <source>
        <strain evidence="2 3">NRRL 3299</strain>
    </source>
</reference>
<feature type="domain" description="DH" evidence="1">
    <location>
        <begin position="23"/>
        <end position="239"/>
    </location>
</feature>
<dbReference type="AlphaFoldDB" id="A0A395RRK2"/>
<dbReference type="PANTHER" id="PTHR22834:SF20">
    <property type="entry name" value="SH3 DOMAIN-CONTAINING PROTEIN"/>
    <property type="match status" value="1"/>
</dbReference>
<evidence type="ECO:0000259" key="1">
    <source>
        <dbReference type="PROSITE" id="PS50010"/>
    </source>
</evidence>
<sequence>MDCGSETKDTTKAQPKDNLRLIRRQNVIQEIIDTEMAFLRDMRILLLVYKGTADACPALDPLTIQIIFRNISYIVSAHTAFQSQLKKSVASSYYRRQNEAQIFQNRSTTALDHRVYMQVSEADDQATRVGHAFKFHIGNMAMVLEEFLKSHDQVTERLAVIRQDPMILYWLEQCKDVTQHLTHAWDLDSLLIKPVQRVTRYPLLISELLRHTPPDHPDRKDLQEAKDLLNMLLFEINTKTRGFETTPKIAKGSNKSNTKRSGMQALRKSMTKIRGWSRRLGRGDKPYIDDNRNFSSLLDNISGNVTTGDSKFSIRQQWSQSVPDLFRTSHI</sequence>
<dbReference type="InterPro" id="IPR001331">
    <property type="entry name" value="GDS_CDC24_CS"/>
</dbReference>
<organism evidence="2 3">
    <name type="scientific">Fusarium sporotrichioides</name>
    <dbReference type="NCBI Taxonomy" id="5514"/>
    <lineage>
        <taxon>Eukaryota</taxon>
        <taxon>Fungi</taxon>
        <taxon>Dikarya</taxon>
        <taxon>Ascomycota</taxon>
        <taxon>Pezizomycotina</taxon>
        <taxon>Sordariomycetes</taxon>
        <taxon>Hypocreomycetidae</taxon>
        <taxon>Hypocreales</taxon>
        <taxon>Nectriaceae</taxon>
        <taxon>Fusarium</taxon>
    </lineage>
</organism>
<evidence type="ECO:0000313" key="3">
    <source>
        <dbReference type="Proteomes" id="UP000266152"/>
    </source>
</evidence>
<dbReference type="STRING" id="5514.A0A395RRK2"/>
<dbReference type="GO" id="GO:0005085">
    <property type="term" value="F:guanyl-nucleotide exchange factor activity"/>
    <property type="evidence" value="ECO:0007669"/>
    <property type="project" value="InterPro"/>
</dbReference>
<proteinExistence type="predicted"/>